<accession>A0ABV5FUD3</accession>
<name>A0ABV5FUD3_9MICC</name>
<comment type="caution">
    <text evidence="1">The sequence shown here is derived from an EMBL/GenBank/DDBJ whole genome shotgun (WGS) entry which is preliminary data.</text>
</comment>
<gene>
    <name evidence="1" type="ORF">ACFFX0_03460</name>
</gene>
<evidence type="ECO:0000313" key="2">
    <source>
        <dbReference type="Proteomes" id="UP001589575"/>
    </source>
</evidence>
<keyword evidence="2" id="KW-1185">Reference proteome</keyword>
<dbReference type="EMBL" id="JBHMFI010000001">
    <property type="protein sequence ID" value="MFB9070293.1"/>
    <property type="molecule type" value="Genomic_DNA"/>
</dbReference>
<dbReference type="Proteomes" id="UP001589575">
    <property type="component" value="Unassembled WGS sequence"/>
</dbReference>
<reference evidence="1 2" key="1">
    <citation type="submission" date="2024-09" db="EMBL/GenBank/DDBJ databases">
        <authorList>
            <person name="Sun Q."/>
            <person name="Mori K."/>
        </authorList>
    </citation>
    <scope>NUCLEOTIDE SEQUENCE [LARGE SCALE GENOMIC DNA]</scope>
    <source>
        <strain evidence="1 2">CCM 7609</strain>
    </source>
</reference>
<protein>
    <submittedName>
        <fullName evidence="1">Uncharacterized protein</fullName>
    </submittedName>
</protein>
<organism evidence="1 2">
    <name type="scientific">Citricoccus parietis</name>
    <dbReference type="NCBI Taxonomy" id="592307"/>
    <lineage>
        <taxon>Bacteria</taxon>
        <taxon>Bacillati</taxon>
        <taxon>Actinomycetota</taxon>
        <taxon>Actinomycetes</taxon>
        <taxon>Micrococcales</taxon>
        <taxon>Micrococcaceae</taxon>
        <taxon>Citricoccus</taxon>
    </lineage>
</organism>
<sequence>MTGIALGQGRQLLGELQQQFQPFRVRDGPEVLDDLVELLREFGGGHRGVGFLPE</sequence>
<proteinExistence type="predicted"/>
<evidence type="ECO:0000313" key="1">
    <source>
        <dbReference type="EMBL" id="MFB9070293.1"/>
    </source>
</evidence>